<feature type="domain" description="N-acetyltransferase" evidence="3">
    <location>
        <begin position="172"/>
        <end position="320"/>
    </location>
</feature>
<name>A0ABT8PC47_9BURK</name>
<dbReference type="PANTHER" id="PTHR43877:SF2">
    <property type="entry name" value="AMINOALKYLPHOSPHONATE N-ACETYLTRANSFERASE-RELATED"/>
    <property type="match status" value="1"/>
</dbReference>
<keyword evidence="1" id="KW-0808">Transferase</keyword>
<evidence type="ECO:0000259" key="3">
    <source>
        <dbReference type="PROSITE" id="PS51186"/>
    </source>
</evidence>
<dbReference type="Proteomes" id="UP001171606">
    <property type="component" value="Unassembled WGS sequence"/>
</dbReference>
<dbReference type="PROSITE" id="PS51186">
    <property type="entry name" value="GNAT"/>
    <property type="match status" value="1"/>
</dbReference>
<comment type="caution">
    <text evidence="4">The sequence shown here is derived from an EMBL/GenBank/DDBJ whole genome shotgun (WGS) entry which is preliminary data.</text>
</comment>
<dbReference type="SUPFAM" id="SSF55729">
    <property type="entry name" value="Acyl-CoA N-acyltransferases (Nat)"/>
    <property type="match status" value="1"/>
</dbReference>
<keyword evidence="5" id="KW-1185">Reference proteome</keyword>
<evidence type="ECO:0000313" key="5">
    <source>
        <dbReference type="Proteomes" id="UP001171606"/>
    </source>
</evidence>
<dbReference type="Gene3D" id="3.40.630.30">
    <property type="match status" value="1"/>
</dbReference>
<organism evidence="4 5">
    <name type="scientific">Burkholderia metallica</name>
    <dbReference type="NCBI Taxonomy" id="488729"/>
    <lineage>
        <taxon>Bacteria</taxon>
        <taxon>Pseudomonadati</taxon>
        <taxon>Pseudomonadota</taxon>
        <taxon>Betaproteobacteria</taxon>
        <taxon>Burkholderiales</taxon>
        <taxon>Burkholderiaceae</taxon>
        <taxon>Burkholderia</taxon>
        <taxon>Burkholderia cepacia complex</taxon>
    </lineage>
</organism>
<dbReference type="EMBL" id="JAUJSQ010000004">
    <property type="protein sequence ID" value="MDN7932629.1"/>
    <property type="molecule type" value="Genomic_DNA"/>
</dbReference>
<dbReference type="InterPro" id="IPR000182">
    <property type="entry name" value="GNAT_dom"/>
</dbReference>
<evidence type="ECO:0000256" key="1">
    <source>
        <dbReference type="ARBA" id="ARBA00022679"/>
    </source>
</evidence>
<dbReference type="PRINTS" id="PR01754">
    <property type="entry name" value="SACTRNSFRASE"/>
</dbReference>
<sequence>MDDAAPDGAASSIYFSEYIESSRNGKQLFGFLSPFIHMQPMAIRIDDTPHDSRHRTEIQHNRAVERAPRPAHTRRTRLRGRPARGLPAFHRHGSRRSVPASCAANRALTKKRNRNTLDTTHATTAATRIANHHATSQPTGHRHMDRAEHISIEQTSGLPADELDRCDFSFDIAWELNAPYQDLLDLRALPARRKQYGFDPAGWADEATGQTALFRATAGGRLAGFVAIGQSWNGMAEIAELAVDRHYRRQGIALLLLAAAESWARSHGFGFMRLETQSNNVAACSTYARSGFVLGGHDRLLYADDENDGEVALFWYKDLRDGQTARIRTVDPESMRPPR</sequence>
<keyword evidence="2" id="KW-0012">Acyltransferase</keyword>
<dbReference type="InterPro" id="IPR016181">
    <property type="entry name" value="Acyl_CoA_acyltransferase"/>
</dbReference>
<accession>A0ABT8PC47</accession>
<dbReference type="PANTHER" id="PTHR43877">
    <property type="entry name" value="AMINOALKYLPHOSPHONATE N-ACETYLTRANSFERASE-RELATED-RELATED"/>
    <property type="match status" value="1"/>
</dbReference>
<proteinExistence type="predicted"/>
<evidence type="ECO:0000256" key="2">
    <source>
        <dbReference type="ARBA" id="ARBA00023315"/>
    </source>
</evidence>
<evidence type="ECO:0000313" key="4">
    <source>
        <dbReference type="EMBL" id="MDN7932629.1"/>
    </source>
</evidence>
<dbReference type="InterPro" id="IPR008125">
    <property type="entry name" value="Streptothricin_AcTrfase"/>
</dbReference>
<dbReference type="CDD" id="cd04301">
    <property type="entry name" value="NAT_SF"/>
    <property type="match status" value="1"/>
</dbReference>
<dbReference type="Pfam" id="PF00583">
    <property type="entry name" value="Acetyltransf_1"/>
    <property type="match status" value="1"/>
</dbReference>
<dbReference type="InterPro" id="IPR050832">
    <property type="entry name" value="Bact_Acetyltransf"/>
</dbReference>
<gene>
    <name evidence="4" type="ORF">QZM52_15170</name>
</gene>
<protein>
    <submittedName>
        <fullName evidence="4">GNAT family N-acetyltransferase</fullName>
    </submittedName>
</protein>
<reference evidence="4" key="1">
    <citation type="submission" date="2023-07" db="EMBL/GenBank/DDBJ databases">
        <title>A collection of bacterial strains from the Burkholderia cepacia Research Laboratory and Repository.</title>
        <authorList>
            <person name="Lipuma J."/>
            <person name="Spilker T."/>
            <person name="Caverly L."/>
        </authorList>
    </citation>
    <scope>NUCLEOTIDE SEQUENCE</scope>
    <source>
        <strain evidence="4">AU42020</strain>
    </source>
</reference>